<dbReference type="InterPro" id="IPR003811">
    <property type="entry name" value="G3P_acylTferase_PlsY"/>
</dbReference>
<keyword evidence="11" id="KW-0012">Acyltransferase</keyword>
<reference evidence="11" key="1">
    <citation type="journal article" date="2020" name="mSystems">
        <title>Genome- and Community-Level Interaction Insights into Carbon Utilization and Element Cycling Functions of Hydrothermarchaeota in Hydrothermal Sediment.</title>
        <authorList>
            <person name="Zhou Z."/>
            <person name="Liu Y."/>
            <person name="Xu W."/>
            <person name="Pan J."/>
            <person name="Luo Z.H."/>
            <person name="Li M."/>
        </authorList>
    </citation>
    <scope>NUCLEOTIDE SEQUENCE [LARGE SCALE GENOMIC DNA]</scope>
    <source>
        <strain evidence="11">HyVt-233</strain>
    </source>
</reference>
<evidence type="ECO:0000256" key="2">
    <source>
        <dbReference type="ARBA" id="ARBA00022516"/>
    </source>
</evidence>
<evidence type="ECO:0000256" key="7">
    <source>
        <dbReference type="ARBA" id="ARBA00023136"/>
    </source>
</evidence>
<protein>
    <submittedName>
        <fullName evidence="11">Acyl-phosphate glycerol 3-phosphate acyltransferase</fullName>
    </submittedName>
</protein>
<sequence length="62" mass="7203">LWRWRYVSLASLSASASLPVLIGLFSDKKVYILLAVAIAFLIFYRHKENIHRLLTGTEHKFK</sequence>
<evidence type="ECO:0000256" key="9">
    <source>
        <dbReference type="ARBA" id="ARBA00023264"/>
    </source>
</evidence>
<keyword evidence="3" id="KW-0808">Transferase</keyword>
<evidence type="ECO:0000256" key="4">
    <source>
        <dbReference type="ARBA" id="ARBA00022692"/>
    </source>
</evidence>
<feature type="non-terminal residue" evidence="11">
    <location>
        <position position="1"/>
    </location>
</feature>
<keyword evidence="8" id="KW-0594">Phospholipid biosynthesis</keyword>
<feature type="transmembrane region" description="Helical" evidence="10">
    <location>
        <begin position="6"/>
        <end position="25"/>
    </location>
</feature>
<feature type="transmembrane region" description="Helical" evidence="10">
    <location>
        <begin position="30"/>
        <end position="46"/>
    </location>
</feature>
<dbReference type="GO" id="GO:0043772">
    <property type="term" value="F:acyl-phosphate glycerol-3-phosphate acyltransferase activity"/>
    <property type="evidence" value="ECO:0007669"/>
    <property type="project" value="InterPro"/>
</dbReference>
<keyword evidence="5 10" id="KW-1133">Transmembrane helix</keyword>
<dbReference type="GO" id="GO:0005886">
    <property type="term" value="C:plasma membrane"/>
    <property type="evidence" value="ECO:0007669"/>
    <property type="project" value="InterPro"/>
</dbReference>
<organism evidence="11">
    <name type="scientific">Desulfofervidus auxilii</name>
    <dbReference type="NCBI Taxonomy" id="1621989"/>
    <lineage>
        <taxon>Bacteria</taxon>
        <taxon>Pseudomonadati</taxon>
        <taxon>Thermodesulfobacteriota</taxon>
        <taxon>Candidatus Desulfofervidia</taxon>
        <taxon>Candidatus Desulfofervidales</taxon>
        <taxon>Candidatus Desulfofervidaceae</taxon>
        <taxon>Candidatus Desulfofervidus</taxon>
    </lineage>
</organism>
<evidence type="ECO:0000256" key="10">
    <source>
        <dbReference type="SAM" id="Phobius"/>
    </source>
</evidence>
<proteinExistence type="predicted"/>
<evidence type="ECO:0000256" key="1">
    <source>
        <dbReference type="ARBA" id="ARBA00022475"/>
    </source>
</evidence>
<dbReference type="EMBL" id="DRBS01000022">
    <property type="protein sequence ID" value="HDD43343.1"/>
    <property type="molecule type" value="Genomic_DNA"/>
</dbReference>
<dbReference type="Proteomes" id="UP000886289">
    <property type="component" value="Unassembled WGS sequence"/>
</dbReference>
<dbReference type="GO" id="GO:0008654">
    <property type="term" value="P:phospholipid biosynthetic process"/>
    <property type="evidence" value="ECO:0007669"/>
    <property type="project" value="UniProtKB-KW"/>
</dbReference>
<accession>A0A7C0U1G7</accession>
<dbReference type="AlphaFoldDB" id="A0A7C0U1G7"/>
<keyword evidence="1" id="KW-1003">Cell membrane</keyword>
<keyword evidence="7 10" id="KW-0472">Membrane</keyword>
<evidence type="ECO:0000256" key="5">
    <source>
        <dbReference type="ARBA" id="ARBA00022989"/>
    </source>
</evidence>
<keyword evidence="2" id="KW-0444">Lipid biosynthesis</keyword>
<keyword evidence="9" id="KW-1208">Phospholipid metabolism</keyword>
<evidence type="ECO:0000256" key="6">
    <source>
        <dbReference type="ARBA" id="ARBA00023098"/>
    </source>
</evidence>
<comment type="caution">
    <text evidence="11">The sequence shown here is derived from an EMBL/GenBank/DDBJ whole genome shotgun (WGS) entry which is preliminary data.</text>
</comment>
<name>A0A7C0U1G7_DESA2</name>
<keyword evidence="4 10" id="KW-0812">Transmembrane</keyword>
<evidence type="ECO:0000256" key="8">
    <source>
        <dbReference type="ARBA" id="ARBA00023209"/>
    </source>
</evidence>
<evidence type="ECO:0000313" key="11">
    <source>
        <dbReference type="EMBL" id="HDD43343.1"/>
    </source>
</evidence>
<keyword evidence="6" id="KW-0443">Lipid metabolism</keyword>
<dbReference type="Pfam" id="PF02660">
    <property type="entry name" value="G3P_acyltransf"/>
    <property type="match status" value="1"/>
</dbReference>
<gene>
    <name evidence="11" type="ORF">ENG63_00575</name>
</gene>
<evidence type="ECO:0000256" key="3">
    <source>
        <dbReference type="ARBA" id="ARBA00022679"/>
    </source>
</evidence>